<dbReference type="AlphaFoldDB" id="A0A100WCJ2"/>
<dbReference type="EMBL" id="BCSY01000039">
    <property type="protein sequence ID" value="GAS95514.1"/>
    <property type="molecule type" value="Genomic_DNA"/>
</dbReference>
<accession>A0A100WCJ2</accession>
<reference evidence="3" key="1">
    <citation type="journal article" date="2016" name="Genome Announc.">
        <title>Draft Genome Sequences of Five Rapidly Growing Mycobacterium Species, M. thermoresistibile, M. fortuitum subsp. acetamidolyticum, M. canariasense, M. brisbanense, and M. novocastrense.</title>
        <authorList>
            <person name="Katahira K."/>
            <person name="Ogura Y."/>
            <person name="Gotoh Y."/>
            <person name="Hayashi T."/>
        </authorList>
    </citation>
    <scope>NUCLEOTIDE SEQUENCE [LARGE SCALE GENOMIC DNA]</scope>
    <source>
        <strain evidence="3">JCM15298</strain>
    </source>
</reference>
<gene>
    <name evidence="2" type="primary">lysS</name>
    <name evidence="2" type="ORF">RMCC_2480</name>
</gene>
<reference evidence="3" key="2">
    <citation type="submission" date="2016-02" db="EMBL/GenBank/DDBJ databases">
        <title>Draft genome sequence of five rapidly growing Mycobacterium species.</title>
        <authorList>
            <person name="Katahira K."/>
            <person name="Gotou Y."/>
            <person name="Iida K."/>
            <person name="Ogura Y."/>
            <person name="Hayashi T."/>
        </authorList>
    </citation>
    <scope>NUCLEOTIDE SEQUENCE [LARGE SCALE GENOMIC DNA]</scope>
    <source>
        <strain evidence="3">JCM15298</strain>
    </source>
</reference>
<keyword evidence="2" id="KW-0436">Ligase</keyword>
<dbReference type="STRING" id="228230.RMCC_2480"/>
<feature type="region of interest" description="Disordered" evidence="1">
    <location>
        <begin position="65"/>
        <end position="84"/>
    </location>
</feature>
<evidence type="ECO:0000313" key="3">
    <source>
        <dbReference type="Proteomes" id="UP000069443"/>
    </source>
</evidence>
<sequence length="84" mass="9465">MSTSTELVQLGSELWLKPGYGGISLVRRDAHGHILIGVFTDRLREYATDWSLADVMAALNAHEQRNRAEDYRRGYEAGKKEASK</sequence>
<evidence type="ECO:0000256" key="1">
    <source>
        <dbReference type="SAM" id="MobiDB-lite"/>
    </source>
</evidence>
<name>A0A100WCJ2_MYCCR</name>
<dbReference type="GO" id="GO:0016874">
    <property type="term" value="F:ligase activity"/>
    <property type="evidence" value="ECO:0007669"/>
    <property type="project" value="UniProtKB-KW"/>
</dbReference>
<organism evidence="2 3">
    <name type="scientific">Mycolicibacterium canariasense</name>
    <name type="common">Mycobacterium canariasense</name>
    <dbReference type="NCBI Taxonomy" id="228230"/>
    <lineage>
        <taxon>Bacteria</taxon>
        <taxon>Bacillati</taxon>
        <taxon>Actinomycetota</taxon>
        <taxon>Actinomycetes</taxon>
        <taxon>Mycobacteriales</taxon>
        <taxon>Mycobacteriaceae</taxon>
        <taxon>Mycolicibacterium</taxon>
    </lineage>
</organism>
<dbReference type="Proteomes" id="UP000069443">
    <property type="component" value="Unassembled WGS sequence"/>
</dbReference>
<comment type="caution">
    <text evidence="2">The sequence shown here is derived from an EMBL/GenBank/DDBJ whole genome shotgun (WGS) entry which is preliminary data.</text>
</comment>
<evidence type="ECO:0000313" key="2">
    <source>
        <dbReference type="EMBL" id="GAS95514.1"/>
    </source>
</evidence>
<keyword evidence="3" id="KW-1185">Reference proteome</keyword>
<protein>
    <submittedName>
        <fullName evidence="2">Lysine--tRNA ligase</fullName>
    </submittedName>
</protein>
<dbReference type="RefSeq" id="WP_062656694.1">
    <property type="nucleotide sequence ID" value="NZ_BCSY01000039.1"/>
</dbReference>
<proteinExistence type="predicted"/>